<dbReference type="Proteomes" id="UP000821866">
    <property type="component" value="Chromosome 7"/>
</dbReference>
<keyword evidence="3" id="KW-1185">Reference proteome</keyword>
<feature type="compositionally biased region" description="Polar residues" evidence="1">
    <location>
        <begin position="1"/>
        <end position="10"/>
    </location>
</feature>
<feature type="compositionally biased region" description="Low complexity" evidence="1">
    <location>
        <begin position="135"/>
        <end position="146"/>
    </location>
</feature>
<feature type="region of interest" description="Disordered" evidence="1">
    <location>
        <begin position="1"/>
        <end position="37"/>
    </location>
</feature>
<feature type="region of interest" description="Disordered" evidence="1">
    <location>
        <begin position="98"/>
        <end position="151"/>
    </location>
</feature>
<accession>A0A9J6DEW0</accession>
<protein>
    <submittedName>
        <fullName evidence="2">Uncharacterized protein</fullName>
    </submittedName>
</protein>
<evidence type="ECO:0000313" key="2">
    <source>
        <dbReference type="EMBL" id="KAH8020515.1"/>
    </source>
</evidence>
<gene>
    <name evidence="2" type="ORF">HPB51_002464</name>
</gene>
<evidence type="ECO:0000256" key="1">
    <source>
        <dbReference type="SAM" id="MobiDB-lite"/>
    </source>
</evidence>
<sequence>MPSDGQQQTVPLRASGCRKRSLVPIDSSAGGRQLRRRRRRESLAWRVCPGVAISGASAARGGSSAPVVWSELRVEVAARIKVRGLRKTTCQRGIIRTSHRRRWRAPRTRRPDVRRSHVGQPEQVFGCRRGRRAAPARPAGAGTRAQPGRRRRASLLMATRRVRSRGARRYVATIGISHSSPIDQNKALRFLRMNTRSPIGRRHC</sequence>
<organism evidence="2 3">
    <name type="scientific">Rhipicephalus microplus</name>
    <name type="common">Cattle tick</name>
    <name type="synonym">Boophilus microplus</name>
    <dbReference type="NCBI Taxonomy" id="6941"/>
    <lineage>
        <taxon>Eukaryota</taxon>
        <taxon>Metazoa</taxon>
        <taxon>Ecdysozoa</taxon>
        <taxon>Arthropoda</taxon>
        <taxon>Chelicerata</taxon>
        <taxon>Arachnida</taxon>
        <taxon>Acari</taxon>
        <taxon>Parasitiformes</taxon>
        <taxon>Ixodida</taxon>
        <taxon>Ixodoidea</taxon>
        <taxon>Ixodidae</taxon>
        <taxon>Rhipicephalinae</taxon>
        <taxon>Rhipicephalus</taxon>
        <taxon>Boophilus</taxon>
    </lineage>
</organism>
<dbReference type="AlphaFoldDB" id="A0A9J6DEW0"/>
<feature type="compositionally biased region" description="Basic residues" evidence="1">
    <location>
        <begin position="98"/>
        <end position="108"/>
    </location>
</feature>
<reference evidence="2" key="2">
    <citation type="submission" date="2021-09" db="EMBL/GenBank/DDBJ databases">
        <authorList>
            <person name="Jia N."/>
            <person name="Wang J."/>
            <person name="Shi W."/>
            <person name="Du L."/>
            <person name="Sun Y."/>
            <person name="Zhan W."/>
            <person name="Jiang J."/>
            <person name="Wang Q."/>
            <person name="Zhang B."/>
            <person name="Ji P."/>
            <person name="Sakyi L.B."/>
            <person name="Cui X."/>
            <person name="Yuan T."/>
            <person name="Jiang B."/>
            <person name="Yang W."/>
            <person name="Lam T.T.-Y."/>
            <person name="Chang Q."/>
            <person name="Ding S."/>
            <person name="Wang X."/>
            <person name="Zhu J."/>
            <person name="Ruan X."/>
            <person name="Zhao L."/>
            <person name="Wei J."/>
            <person name="Que T."/>
            <person name="Du C."/>
            <person name="Cheng J."/>
            <person name="Dai P."/>
            <person name="Han X."/>
            <person name="Huang E."/>
            <person name="Gao Y."/>
            <person name="Liu J."/>
            <person name="Shao H."/>
            <person name="Ye R."/>
            <person name="Li L."/>
            <person name="Wei W."/>
            <person name="Wang X."/>
            <person name="Wang C."/>
            <person name="Huo Q."/>
            <person name="Li W."/>
            <person name="Guo W."/>
            <person name="Chen H."/>
            <person name="Chen S."/>
            <person name="Zhou L."/>
            <person name="Zhou L."/>
            <person name="Ni X."/>
            <person name="Tian J."/>
            <person name="Zhou Y."/>
            <person name="Sheng Y."/>
            <person name="Liu T."/>
            <person name="Pan Y."/>
            <person name="Xia L."/>
            <person name="Li J."/>
            <person name="Zhao F."/>
            <person name="Cao W."/>
        </authorList>
    </citation>
    <scope>NUCLEOTIDE SEQUENCE</scope>
    <source>
        <strain evidence="2">Rmic-2018</strain>
        <tissue evidence="2">Larvae</tissue>
    </source>
</reference>
<reference evidence="2" key="1">
    <citation type="journal article" date="2020" name="Cell">
        <title>Large-Scale Comparative Analyses of Tick Genomes Elucidate Their Genetic Diversity and Vector Capacities.</title>
        <authorList>
            <consortium name="Tick Genome and Microbiome Consortium (TIGMIC)"/>
            <person name="Jia N."/>
            <person name="Wang J."/>
            <person name="Shi W."/>
            <person name="Du L."/>
            <person name="Sun Y."/>
            <person name="Zhan W."/>
            <person name="Jiang J.F."/>
            <person name="Wang Q."/>
            <person name="Zhang B."/>
            <person name="Ji P."/>
            <person name="Bell-Sakyi L."/>
            <person name="Cui X.M."/>
            <person name="Yuan T.T."/>
            <person name="Jiang B.G."/>
            <person name="Yang W.F."/>
            <person name="Lam T.T."/>
            <person name="Chang Q.C."/>
            <person name="Ding S.J."/>
            <person name="Wang X.J."/>
            <person name="Zhu J.G."/>
            <person name="Ruan X.D."/>
            <person name="Zhao L."/>
            <person name="Wei J.T."/>
            <person name="Ye R.Z."/>
            <person name="Que T.C."/>
            <person name="Du C.H."/>
            <person name="Zhou Y.H."/>
            <person name="Cheng J.X."/>
            <person name="Dai P.F."/>
            <person name="Guo W.B."/>
            <person name="Han X.H."/>
            <person name="Huang E.J."/>
            <person name="Li L.F."/>
            <person name="Wei W."/>
            <person name="Gao Y.C."/>
            <person name="Liu J.Z."/>
            <person name="Shao H.Z."/>
            <person name="Wang X."/>
            <person name="Wang C.C."/>
            <person name="Yang T.C."/>
            <person name="Huo Q.B."/>
            <person name="Li W."/>
            <person name="Chen H.Y."/>
            <person name="Chen S.E."/>
            <person name="Zhou L.G."/>
            <person name="Ni X.B."/>
            <person name="Tian J.H."/>
            <person name="Sheng Y."/>
            <person name="Liu T."/>
            <person name="Pan Y.S."/>
            <person name="Xia L.Y."/>
            <person name="Li J."/>
            <person name="Zhao F."/>
            <person name="Cao W.C."/>
        </authorList>
    </citation>
    <scope>NUCLEOTIDE SEQUENCE</scope>
    <source>
        <strain evidence="2">Rmic-2018</strain>
    </source>
</reference>
<evidence type="ECO:0000313" key="3">
    <source>
        <dbReference type="Proteomes" id="UP000821866"/>
    </source>
</evidence>
<comment type="caution">
    <text evidence="2">The sequence shown here is derived from an EMBL/GenBank/DDBJ whole genome shotgun (WGS) entry which is preliminary data.</text>
</comment>
<dbReference type="EMBL" id="JABSTU010000009">
    <property type="protein sequence ID" value="KAH8020515.1"/>
    <property type="molecule type" value="Genomic_DNA"/>
</dbReference>
<name>A0A9J6DEW0_RHIMP</name>
<proteinExistence type="predicted"/>